<evidence type="ECO:0000256" key="6">
    <source>
        <dbReference type="ARBA" id="ARBA00023235"/>
    </source>
</evidence>
<comment type="pathway">
    <text evidence="7 8">Carbohydrate biosynthesis; gluconeogenesis.</text>
</comment>
<sequence length="253" mass="26313">MTQTTRQTLVMGNWKLNGNKAMVAKLINDLQAPAAQHPNVAVAVCPPVLFLGQAQALLTDSPIALGAQDADLHSEGAFTGENSAVMYQEFGVHYVLVGHSERRTLHGESDAMVAAKFAAVQQAGLTPVLCIGETLEQFEANETQAVVERQLQEVIAHCGIAAFSKAVIAYEPVWAIGTGKTATPEIAQQVHAAIRTFIAGFDTTVAAKIQILYGGSVKGASAAGLFAMADIDGALVGGAALQAEEFAAIISAG</sequence>
<feature type="binding site" evidence="7">
    <location>
        <begin position="13"/>
        <end position="15"/>
    </location>
    <ligand>
        <name>substrate</name>
    </ligand>
</feature>
<protein>
    <recommendedName>
        <fullName evidence="7 8">Triosephosphate isomerase</fullName>
        <shortName evidence="7">TIM</shortName>
        <shortName evidence="7">TPI</shortName>
        <ecNumber evidence="7 8">5.3.1.1</ecNumber>
    </recommendedName>
    <alternativeName>
        <fullName evidence="7">Triose-phosphate isomerase</fullName>
    </alternativeName>
</protein>
<dbReference type="Pfam" id="PF00121">
    <property type="entry name" value="TIM"/>
    <property type="match status" value="1"/>
</dbReference>
<evidence type="ECO:0000256" key="3">
    <source>
        <dbReference type="ARBA" id="ARBA00022432"/>
    </source>
</evidence>
<keyword evidence="3 7" id="KW-0312">Gluconeogenesis</keyword>
<keyword evidence="6 7" id="KW-0413">Isomerase</keyword>
<dbReference type="InterPro" id="IPR000652">
    <property type="entry name" value="Triosephosphate_isomerase"/>
</dbReference>
<feature type="active site" description="Proton acceptor" evidence="7">
    <location>
        <position position="171"/>
    </location>
</feature>
<proteinExistence type="inferred from homology"/>
<dbReference type="RefSeq" id="WP_229667950.1">
    <property type="nucleotide sequence ID" value="NZ_BMKE01000024.1"/>
</dbReference>
<keyword evidence="5 7" id="KW-0324">Glycolysis</keyword>
<dbReference type="PANTHER" id="PTHR21139">
    <property type="entry name" value="TRIOSEPHOSPHATE ISOMERASE"/>
    <property type="match status" value="1"/>
</dbReference>
<evidence type="ECO:0000256" key="2">
    <source>
        <dbReference type="ARBA" id="ARBA00007422"/>
    </source>
</evidence>
<comment type="pathway">
    <text evidence="7 8">Carbohydrate degradation; glycolysis; D-glyceraldehyde 3-phosphate from glycerone phosphate: step 1/1.</text>
</comment>
<feature type="binding site" evidence="7">
    <location>
        <position position="177"/>
    </location>
    <ligand>
        <name>substrate</name>
    </ligand>
</feature>
<evidence type="ECO:0000256" key="7">
    <source>
        <dbReference type="HAMAP-Rule" id="MF_00147"/>
    </source>
</evidence>
<feature type="active site" description="Electrophile" evidence="7">
    <location>
        <position position="99"/>
    </location>
</feature>
<dbReference type="HAMAP" id="MF_00147_B">
    <property type="entry name" value="TIM_B"/>
    <property type="match status" value="1"/>
</dbReference>
<evidence type="ECO:0000256" key="4">
    <source>
        <dbReference type="ARBA" id="ARBA00022490"/>
    </source>
</evidence>
<reference evidence="10" key="1">
    <citation type="journal article" date="2019" name="Int. J. Syst. Evol. Microbiol.">
        <title>The Global Catalogue of Microorganisms (GCM) 10K type strain sequencing project: providing services to taxonomists for standard genome sequencing and annotation.</title>
        <authorList>
            <consortium name="The Broad Institute Genomics Platform"/>
            <consortium name="The Broad Institute Genome Sequencing Center for Infectious Disease"/>
            <person name="Wu L."/>
            <person name="Ma J."/>
        </authorList>
    </citation>
    <scope>NUCLEOTIDE SEQUENCE [LARGE SCALE GENOMIC DNA]</scope>
    <source>
        <strain evidence="10">CGMCC 1.15923</strain>
    </source>
</reference>
<comment type="caution">
    <text evidence="9">The sequence shown here is derived from an EMBL/GenBank/DDBJ whole genome shotgun (WGS) entry which is preliminary data.</text>
</comment>
<dbReference type="GO" id="GO:0016853">
    <property type="term" value="F:isomerase activity"/>
    <property type="evidence" value="ECO:0007669"/>
    <property type="project" value="UniProtKB-KW"/>
</dbReference>
<evidence type="ECO:0000313" key="9">
    <source>
        <dbReference type="EMBL" id="GGB51463.1"/>
    </source>
</evidence>
<dbReference type="PROSITE" id="PS00171">
    <property type="entry name" value="TIM_1"/>
    <property type="match status" value="1"/>
</dbReference>
<evidence type="ECO:0000313" key="10">
    <source>
        <dbReference type="Proteomes" id="UP000646152"/>
    </source>
</evidence>
<dbReference type="InterPro" id="IPR020861">
    <property type="entry name" value="Triosephosphate_isomerase_AS"/>
</dbReference>
<dbReference type="SUPFAM" id="SSF51351">
    <property type="entry name" value="Triosephosphate isomerase (TIM)"/>
    <property type="match status" value="1"/>
</dbReference>
<dbReference type="InterPro" id="IPR035990">
    <property type="entry name" value="TIM_sf"/>
</dbReference>
<comment type="pathway">
    <text evidence="1">Carbohydrate metabolism; erythritol degradation.</text>
</comment>
<organism evidence="9 10">
    <name type="scientific">Oceanisphaera marina</name>
    <dbReference type="NCBI Taxonomy" id="2017550"/>
    <lineage>
        <taxon>Bacteria</taxon>
        <taxon>Pseudomonadati</taxon>
        <taxon>Pseudomonadota</taxon>
        <taxon>Gammaproteobacteria</taxon>
        <taxon>Aeromonadales</taxon>
        <taxon>Aeromonadaceae</taxon>
        <taxon>Oceanisphaera</taxon>
    </lineage>
</organism>
<name>A0ABQ1ISI5_9GAMM</name>
<evidence type="ECO:0000256" key="5">
    <source>
        <dbReference type="ARBA" id="ARBA00023152"/>
    </source>
</evidence>
<dbReference type="Proteomes" id="UP000646152">
    <property type="component" value="Unassembled WGS sequence"/>
</dbReference>
<dbReference type="EMBL" id="BMKE01000024">
    <property type="protein sequence ID" value="GGB51463.1"/>
    <property type="molecule type" value="Genomic_DNA"/>
</dbReference>
<feature type="binding site" evidence="7">
    <location>
        <position position="216"/>
    </location>
    <ligand>
        <name>substrate</name>
    </ligand>
</feature>
<gene>
    <name evidence="9" type="primary">tpiA-1</name>
    <name evidence="7" type="synonym">tpiA</name>
    <name evidence="9" type="ORF">GCM10011502_25730</name>
</gene>
<dbReference type="InterPro" id="IPR013785">
    <property type="entry name" value="Aldolase_TIM"/>
</dbReference>
<dbReference type="EC" id="5.3.1.1" evidence="7 8"/>
<comment type="subcellular location">
    <subcellularLocation>
        <location evidence="7 8">Cytoplasm</location>
    </subcellularLocation>
</comment>
<keyword evidence="10" id="KW-1185">Reference proteome</keyword>
<evidence type="ECO:0000256" key="1">
    <source>
        <dbReference type="ARBA" id="ARBA00004939"/>
    </source>
</evidence>
<comment type="function">
    <text evidence="7">Involved in the gluconeogenesis. Catalyzes stereospecifically the conversion of dihydroxyacetone phosphate (DHAP) to D-glyceraldehyde-3-phosphate (G3P).</text>
</comment>
<comment type="subunit">
    <text evidence="7 8">Homodimer.</text>
</comment>
<evidence type="ECO:0000256" key="8">
    <source>
        <dbReference type="RuleBase" id="RU363013"/>
    </source>
</evidence>
<keyword evidence="4 7" id="KW-0963">Cytoplasm</keyword>
<dbReference type="CDD" id="cd00311">
    <property type="entry name" value="TIM"/>
    <property type="match status" value="1"/>
</dbReference>
<dbReference type="InterPro" id="IPR022896">
    <property type="entry name" value="TrioseP_Isoase_bac/euk"/>
</dbReference>
<feature type="binding site" evidence="7">
    <location>
        <begin position="237"/>
        <end position="238"/>
    </location>
    <ligand>
        <name>substrate</name>
    </ligand>
</feature>
<accession>A0ABQ1ISI5</accession>
<dbReference type="NCBIfam" id="TIGR00419">
    <property type="entry name" value="tim"/>
    <property type="match status" value="1"/>
</dbReference>
<dbReference type="PROSITE" id="PS51440">
    <property type="entry name" value="TIM_2"/>
    <property type="match status" value="1"/>
</dbReference>
<comment type="similarity">
    <text evidence="2 7 8">Belongs to the triosephosphate isomerase family.</text>
</comment>
<dbReference type="Gene3D" id="3.20.20.70">
    <property type="entry name" value="Aldolase class I"/>
    <property type="match status" value="1"/>
</dbReference>
<dbReference type="PANTHER" id="PTHR21139:SF42">
    <property type="entry name" value="TRIOSEPHOSPHATE ISOMERASE"/>
    <property type="match status" value="1"/>
</dbReference>
<comment type="catalytic activity">
    <reaction evidence="7 8">
        <text>D-glyceraldehyde 3-phosphate = dihydroxyacetone phosphate</text>
        <dbReference type="Rhea" id="RHEA:18585"/>
        <dbReference type="ChEBI" id="CHEBI:57642"/>
        <dbReference type="ChEBI" id="CHEBI:59776"/>
        <dbReference type="EC" id="5.3.1.1"/>
    </reaction>
</comment>